<keyword evidence="1" id="KW-0175">Coiled coil</keyword>
<feature type="domain" description="V-SNARE coiled-coil homology" evidence="3">
    <location>
        <begin position="221"/>
        <end position="280"/>
    </location>
</feature>
<dbReference type="Pfam" id="PF15277">
    <property type="entry name" value="Sec3-PIP2_bind"/>
    <property type="match status" value="1"/>
</dbReference>
<name>A0AAQ4R171_GASAC</name>
<dbReference type="FunFam" id="1.20.5.110:FF:000029">
    <property type="entry name" value="Syntaxin-binding protein 6"/>
    <property type="match status" value="1"/>
</dbReference>
<dbReference type="Gene3D" id="2.30.29.90">
    <property type="match status" value="1"/>
</dbReference>
<evidence type="ECO:0000259" key="3">
    <source>
        <dbReference type="PROSITE" id="PS50892"/>
    </source>
</evidence>
<dbReference type="Gene3D" id="1.20.5.110">
    <property type="match status" value="1"/>
</dbReference>
<dbReference type="InterPro" id="IPR042855">
    <property type="entry name" value="V_SNARE_CC"/>
</dbReference>
<evidence type="ECO:0000256" key="1">
    <source>
        <dbReference type="PROSITE-ProRule" id="PRU00290"/>
    </source>
</evidence>
<reference evidence="4" key="2">
    <citation type="submission" date="2025-08" db="UniProtKB">
        <authorList>
            <consortium name="Ensembl"/>
        </authorList>
    </citation>
    <scope>IDENTIFICATION</scope>
</reference>
<feature type="region of interest" description="Disordered" evidence="2">
    <location>
        <begin position="51"/>
        <end position="86"/>
    </location>
</feature>
<dbReference type="InterPro" id="IPR028258">
    <property type="entry name" value="Sec3-PIP2_bind"/>
</dbReference>
<sequence>RHLVDGKTCATSCKLSRGRALRAALTPCARTQFVRLGTRLLVWFHVRTHGRTTHPHTHADTRSRSQTAPPPTRRRGKQTLSPLPERRTAAVEVKWTRCYTRVAPVQRDETSGERRLKAGHVVTNKKPSHVSITKVKQFQGSSAFVKRSQWTIDELRQVNGINPNKDCPEFDLMFENAFDQWVAGSAGEKCIFIQILHHTCQRYSAARKPEFVNCQSKLLGGNSILHSAADSVTSAVQKASQALNERGERLGRAEERTADMMNSAEQFSVTAQKLAMKHKC</sequence>
<evidence type="ECO:0000313" key="4">
    <source>
        <dbReference type="Ensembl" id="ENSGACP00000057319.1"/>
    </source>
</evidence>
<dbReference type="AlphaFoldDB" id="A0AAQ4R171"/>
<dbReference type="PROSITE" id="PS50892">
    <property type="entry name" value="V_SNARE"/>
    <property type="match status" value="1"/>
</dbReference>
<dbReference type="SMART" id="SM01313">
    <property type="entry name" value="Sec3-PIP2_bind"/>
    <property type="match status" value="1"/>
</dbReference>
<reference evidence="4 5" key="1">
    <citation type="journal article" date="2021" name="G3 (Bethesda)">
        <title>Improved contiguity of the threespine stickleback genome using long-read sequencing.</title>
        <authorList>
            <person name="Nath S."/>
            <person name="Shaw D.E."/>
            <person name="White M.A."/>
        </authorList>
    </citation>
    <scope>NUCLEOTIDE SEQUENCE [LARGE SCALE GENOMIC DNA]</scope>
    <source>
        <strain evidence="4 5">Lake Benthic</strain>
    </source>
</reference>
<protein>
    <submittedName>
        <fullName evidence="4">Syntaxin binding protein 6 (amisyn)</fullName>
    </submittedName>
</protein>
<organism evidence="4 5">
    <name type="scientific">Gasterosteus aculeatus aculeatus</name>
    <name type="common">three-spined stickleback</name>
    <dbReference type="NCBI Taxonomy" id="481459"/>
    <lineage>
        <taxon>Eukaryota</taxon>
        <taxon>Metazoa</taxon>
        <taxon>Chordata</taxon>
        <taxon>Craniata</taxon>
        <taxon>Vertebrata</taxon>
        <taxon>Euteleostomi</taxon>
        <taxon>Actinopterygii</taxon>
        <taxon>Neopterygii</taxon>
        <taxon>Teleostei</taxon>
        <taxon>Neoteleostei</taxon>
        <taxon>Acanthomorphata</taxon>
        <taxon>Eupercaria</taxon>
        <taxon>Perciformes</taxon>
        <taxon>Cottioidei</taxon>
        <taxon>Gasterosteales</taxon>
        <taxon>Gasterosteidae</taxon>
        <taxon>Gasterosteus</taxon>
    </lineage>
</organism>
<dbReference type="Ensembl" id="ENSGACT00000073851.1">
    <property type="protein sequence ID" value="ENSGACP00000057319.1"/>
    <property type="gene ID" value="ENSGACG00000029378.1"/>
</dbReference>
<accession>A0AAQ4R171</accession>
<dbReference type="GeneTree" id="ENSGT00940000156499"/>
<reference evidence="4" key="3">
    <citation type="submission" date="2025-09" db="UniProtKB">
        <authorList>
            <consortium name="Ensembl"/>
        </authorList>
    </citation>
    <scope>IDENTIFICATION</scope>
</reference>
<dbReference type="Proteomes" id="UP000007635">
    <property type="component" value="Chromosome XV"/>
</dbReference>
<keyword evidence="5" id="KW-1185">Reference proteome</keyword>
<evidence type="ECO:0000313" key="5">
    <source>
        <dbReference type="Proteomes" id="UP000007635"/>
    </source>
</evidence>
<proteinExistence type="predicted"/>
<dbReference type="SUPFAM" id="SSF58038">
    <property type="entry name" value="SNARE fusion complex"/>
    <property type="match status" value="1"/>
</dbReference>
<evidence type="ECO:0000256" key="2">
    <source>
        <dbReference type="SAM" id="MobiDB-lite"/>
    </source>
</evidence>